<feature type="transmembrane region" description="Helical" evidence="1">
    <location>
        <begin position="104"/>
        <end position="122"/>
    </location>
</feature>
<proteinExistence type="predicted"/>
<dbReference type="EMBL" id="BFAG01000005">
    <property type="protein sequence ID" value="GBF05628.1"/>
    <property type="molecule type" value="Genomic_DNA"/>
</dbReference>
<sequence length="181" mass="18664">MVLIALGESIVAIGTGARGLALNATLVTAAALGLALAGALWWTYFDRDDQRAERRMDALPDGERARLALAGFGYGHYLMLAGIIVLAAGIKGVVAHPADHAEPHVAWCLGGGLALYLAGDVLFRRLMGLGPGRLRLLAAVGALLTVPLALADGGLVQLGACVALLVLLLLAEAGRRTVKLT</sequence>
<feature type="transmembrane region" description="Helical" evidence="1">
    <location>
        <begin position="134"/>
        <end position="150"/>
    </location>
</feature>
<accession>A0A2I9DHF1</accession>
<keyword evidence="1" id="KW-0812">Transmembrane</keyword>
<dbReference type="AlphaFoldDB" id="A0A2I9DHF1"/>
<feature type="transmembrane region" description="Helical" evidence="1">
    <location>
        <begin position="66"/>
        <end position="92"/>
    </location>
</feature>
<protein>
    <submittedName>
        <fullName evidence="2">Low temperature requirement protein A</fullName>
    </submittedName>
</protein>
<dbReference type="Pfam" id="PF06772">
    <property type="entry name" value="LtrA"/>
    <property type="match status" value="1"/>
</dbReference>
<dbReference type="RefSeq" id="WP_268806288.1">
    <property type="nucleotide sequence ID" value="NZ_BFAG01000005.1"/>
</dbReference>
<keyword evidence="3" id="KW-1185">Reference proteome</keyword>
<evidence type="ECO:0000313" key="2">
    <source>
        <dbReference type="EMBL" id="GBF05628.1"/>
    </source>
</evidence>
<dbReference type="PANTHER" id="PTHR36840:SF1">
    <property type="entry name" value="BLL5714 PROTEIN"/>
    <property type="match status" value="1"/>
</dbReference>
<reference evidence="3" key="1">
    <citation type="submission" date="2018-01" db="EMBL/GenBank/DDBJ databases">
        <title>Draft Genome Sequence of the Radioresistant Bacterium Deinococcus aerius TR0125, Isolated from the Higher Atmosphere above Japan.</title>
        <authorList>
            <person name="Satoh K."/>
            <person name="Arai H."/>
            <person name="Sanzen T."/>
            <person name="Kawaguchi Y."/>
            <person name="Hayashi H."/>
            <person name="Yokobori S."/>
            <person name="Yamagishi A."/>
            <person name="Oono Y."/>
            <person name="Narumi I."/>
        </authorList>
    </citation>
    <scope>NUCLEOTIDE SEQUENCE [LARGE SCALE GENOMIC DNA]</scope>
    <source>
        <strain evidence="3">TR0125</strain>
    </source>
</reference>
<feature type="transmembrane region" description="Helical" evidence="1">
    <location>
        <begin position="20"/>
        <end position="45"/>
    </location>
</feature>
<dbReference type="PANTHER" id="PTHR36840">
    <property type="entry name" value="BLL5714 PROTEIN"/>
    <property type="match status" value="1"/>
</dbReference>
<feature type="transmembrane region" description="Helical" evidence="1">
    <location>
        <begin position="156"/>
        <end position="174"/>
    </location>
</feature>
<evidence type="ECO:0000313" key="3">
    <source>
        <dbReference type="Proteomes" id="UP000236569"/>
    </source>
</evidence>
<dbReference type="Proteomes" id="UP000236569">
    <property type="component" value="Unassembled WGS sequence"/>
</dbReference>
<evidence type="ECO:0000256" key="1">
    <source>
        <dbReference type="SAM" id="Phobius"/>
    </source>
</evidence>
<gene>
    <name evidence="2" type="ORF">DAERI_050137</name>
</gene>
<organism evidence="2 3">
    <name type="scientific">Deinococcus aerius</name>
    <dbReference type="NCBI Taxonomy" id="200253"/>
    <lineage>
        <taxon>Bacteria</taxon>
        <taxon>Thermotogati</taxon>
        <taxon>Deinococcota</taxon>
        <taxon>Deinococci</taxon>
        <taxon>Deinococcales</taxon>
        <taxon>Deinococcaceae</taxon>
        <taxon>Deinococcus</taxon>
    </lineage>
</organism>
<name>A0A2I9DHF1_9DEIO</name>
<comment type="caution">
    <text evidence="2">The sequence shown here is derived from an EMBL/GenBank/DDBJ whole genome shotgun (WGS) entry which is preliminary data.</text>
</comment>
<keyword evidence="1" id="KW-0472">Membrane</keyword>
<dbReference type="InterPro" id="IPR010640">
    <property type="entry name" value="Low_temperature_requirement_A"/>
</dbReference>
<keyword evidence="1" id="KW-1133">Transmembrane helix</keyword>